<dbReference type="Gene3D" id="3.40.50.2000">
    <property type="entry name" value="Glycogen Phosphorylase B"/>
    <property type="match status" value="2"/>
</dbReference>
<dbReference type="EMBL" id="SJXE01000002">
    <property type="protein sequence ID" value="TCI04100.1"/>
    <property type="molecule type" value="Genomic_DNA"/>
</dbReference>
<evidence type="ECO:0000313" key="4">
    <source>
        <dbReference type="Proteomes" id="UP000292554"/>
    </source>
</evidence>
<organism evidence="3 4">
    <name type="scientific">Corallincola luteus</name>
    <dbReference type="NCBI Taxonomy" id="1775177"/>
    <lineage>
        <taxon>Bacteria</taxon>
        <taxon>Pseudomonadati</taxon>
        <taxon>Pseudomonadota</taxon>
        <taxon>Gammaproteobacteria</taxon>
        <taxon>Alteromonadales</taxon>
        <taxon>Psychromonadaceae</taxon>
        <taxon>Corallincola</taxon>
    </lineage>
</organism>
<comment type="caution">
    <text evidence="3">The sequence shown here is derived from an EMBL/GenBank/DDBJ whole genome shotgun (WGS) entry which is preliminary data.</text>
</comment>
<dbReference type="CDD" id="cd03789">
    <property type="entry name" value="GT9_LPS_heptosyltransferase"/>
    <property type="match status" value="1"/>
</dbReference>
<accession>A0ABY2AN77</accession>
<dbReference type="Proteomes" id="UP000292554">
    <property type="component" value="Unassembled WGS sequence"/>
</dbReference>
<evidence type="ECO:0000256" key="1">
    <source>
        <dbReference type="ARBA" id="ARBA00022676"/>
    </source>
</evidence>
<keyword evidence="4" id="KW-1185">Reference proteome</keyword>
<dbReference type="Pfam" id="PF01075">
    <property type="entry name" value="Glyco_transf_9"/>
    <property type="match status" value="1"/>
</dbReference>
<keyword evidence="1" id="KW-0328">Glycosyltransferase</keyword>
<dbReference type="SUPFAM" id="SSF53756">
    <property type="entry name" value="UDP-Glycosyltransferase/glycogen phosphorylase"/>
    <property type="match status" value="1"/>
</dbReference>
<evidence type="ECO:0000313" key="3">
    <source>
        <dbReference type="EMBL" id="TCI04100.1"/>
    </source>
</evidence>
<evidence type="ECO:0000256" key="2">
    <source>
        <dbReference type="ARBA" id="ARBA00022679"/>
    </source>
</evidence>
<dbReference type="RefSeq" id="WP_131414885.1">
    <property type="nucleotide sequence ID" value="NZ_SJXE01000002.1"/>
</dbReference>
<dbReference type="PANTHER" id="PTHR30160:SF21">
    <property type="entry name" value="LIPOPOLYSACCHARIDE CORE HEPTOSYLTRANSFERASE OPSX"/>
    <property type="match status" value="1"/>
</dbReference>
<sequence>MSSLPYGAPHSICLLRLSSIGDVCHAVATVQAIQRRYPGVPVTWILGKAEASLLQGLPDVEIIVYDKTKGWQGILDVRQQLKRRKFDVLLHMQVAFRASILSAFISANKKYGFDRARAGEGQWLFSNRRIGKQTHAHVLEGFQAFGAAIGVPPPPHPLWQIPVSDSDSQYAQTVIPDGQPALIITPAASKAERNWTVAGYAAIADHAARQSLKVILCGGPSAMEKALGEQISQACQVAEPDNQIGKSSLKQLLALLGRARVVLAPDTGPAHMAVTQGTPVIGLYCHSNPRRTGPYLWPDYVINHYDRLCEQQHGKPWQNLPWGTRVKGDGLMAEITIDEVKAMFNRVLVEQSQRS</sequence>
<name>A0ABY2AN77_9GAMM</name>
<protein>
    <submittedName>
        <fullName evidence="3">Lipopolysaccharide heptosyltransferase family protein</fullName>
    </submittedName>
</protein>
<dbReference type="InterPro" id="IPR002201">
    <property type="entry name" value="Glyco_trans_9"/>
</dbReference>
<reference evidence="3 4" key="1">
    <citation type="submission" date="2019-02" db="EMBL/GenBank/DDBJ databases">
        <title>Corallincola luteus sp. nov., a marine bacterium isolated from surface sediment of Bohai Sea in China.</title>
        <authorList>
            <person name="Ren Q."/>
        </authorList>
    </citation>
    <scope>NUCLEOTIDE SEQUENCE [LARGE SCALE GENOMIC DNA]</scope>
    <source>
        <strain evidence="3 4">DASS28</strain>
    </source>
</reference>
<gene>
    <name evidence="3" type="ORF">EZV61_07905</name>
</gene>
<dbReference type="PANTHER" id="PTHR30160">
    <property type="entry name" value="TETRAACYLDISACCHARIDE 4'-KINASE-RELATED"/>
    <property type="match status" value="1"/>
</dbReference>
<proteinExistence type="predicted"/>
<keyword evidence="2" id="KW-0808">Transferase</keyword>
<dbReference type="InterPro" id="IPR051199">
    <property type="entry name" value="LPS_LOS_Heptosyltrfase"/>
</dbReference>